<dbReference type="InterPro" id="IPR057447">
    <property type="entry name" value="Bbp19-like_phage"/>
</dbReference>
<sequence length="93" mass="10192">MARITGPDGRARPHTIERVINQHMAACFGSPSGRAVLDYLKSITINTASGPEVNVNALIHLEGQRFLVGLIQSRIEHGHKENRNAPRSQDPAE</sequence>
<accession>A0A6J5R2L9</accession>
<evidence type="ECO:0000313" key="2">
    <source>
        <dbReference type="EMBL" id="CAB4187758.1"/>
    </source>
</evidence>
<gene>
    <name evidence="2" type="ORF">UFOVP1167_17</name>
</gene>
<dbReference type="Pfam" id="PF25181">
    <property type="entry name" value="Phage_Bbp19"/>
    <property type="match status" value="1"/>
</dbReference>
<proteinExistence type="predicted"/>
<protein>
    <recommendedName>
        <fullName evidence="1">Bbp19-like phage domain-containing protein</fullName>
    </recommendedName>
</protein>
<reference evidence="2" key="1">
    <citation type="submission" date="2020-05" db="EMBL/GenBank/DDBJ databases">
        <authorList>
            <person name="Chiriac C."/>
            <person name="Salcher M."/>
            <person name="Ghai R."/>
            <person name="Kavagutti S V."/>
        </authorList>
    </citation>
    <scope>NUCLEOTIDE SEQUENCE</scope>
</reference>
<dbReference type="EMBL" id="LR797113">
    <property type="protein sequence ID" value="CAB4187758.1"/>
    <property type="molecule type" value="Genomic_DNA"/>
</dbReference>
<evidence type="ECO:0000259" key="1">
    <source>
        <dbReference type="Pfam" id="PF25181"/>
    </source>
</evidence>
<organism evidence="2">
    <name type="scientific">uncultured Caudovirales phage</name>
    <dbReference type="NCBI Taxonomy" id="2100421"/>
    <lineage>
        <taxon>Viruses</taxon>
        <taxon>Duplodnaviria</taxon>
        <taxon>Heunggongvirae</taxon>
        <taxon>Uroviricota</taxon>
        <taxon>Caudoviricetes</taxon>
        <taxon>Peduoviridae</taxon>
        <taxon>Maltschvirus</taxon>
        <taxon>Maltschvirus maltsch</taxon>
    </lineage>
</organism>
<feature type="domain" description="Bbp19-like phage" evidence="1">
    <location>
        <begin position="25"/>
        <end position="74"/>
    </location>
</feature>
<name>A0A6J5R2L9_9CAUD</name>